<protein>
    <submittedName>
        <fullName evidence="2">Uncharacterized protein</fullName>
    </submittedName>
</protein>
<reference evidence="3" key="1">
    <citation type="journal article" date="2019" name="Int. J. Syst. Evol. Microbiol.">
        <title>The Global Catalogue of Microorganisms (GCM) 10K type strain sequencing project: providing services to taxonomists for standard genome sequencing and annotation.</title>
        <authorList>
            <consortium name="The Broad Institute Genomics Platform"/>
            <consortium name="The Broad Institute Genome Sequencing Center for Infectious Disease"/>
            <person name="Wu L."/>
            <person name="Ma J."/>
        </authorList>
    </citation>
    <scope>NUCLEOTIDE SEQUENCE [LARGE SCALE GENOMIC DNA]</scope>
    <source>
        <strain evidence="3">CGMCC 1.12237</strain>
    </source>
</reference>
<gene>
    <name evidence="2" type="ORF">ACFPM4_02485</name>
</gene>
<proteinExistence type="predicted"/>
<comment type="caution">
    <text evidence="2">The sequence shown here is derived from an EMBL/GenBank/DDBJ whole genome shotgun (WGS) entry which is preliminary data.</text>
</comment>
<evidence type="ECO:0000313" key="3">
    <source>
        <dbReference type="Proteomes" id="UP001596147"/>
    </source>
</evidence>
<name>A0ABW0LF96_9BACI</name>
<evidence type="ECO:0000313" key="2">
    <source>
        <dbReference type="EMBL" id="MFC5463617.1"/>
    </source>
</evidence>
<organism evidence="2 3">
    <name type="scientific">Lederbergia graminis</name>
    <dbReference type="NCBI Taxonomy" id="735518"/>
    <lineage>
        <taxon>Bacteria</taxon>
        <taxon>Bacillati</taxon>
        <taxon>Bacillota</taxon>
        <taxon>Bacilli</taxon>
        <taxon>Bacillales</taxon>
        <taxon>Bacillaceae</taxon>
        <taxon>Lederbergia</taxon>
    </lineage>
</organism>
<accession>A0ABW0LF96</accession>
<feature type="transmembrane region" description="Helical" evidence="1">
    <location>
        <begin position="79"/>
        <end position="100"/>
    </location>
</feature>
<feature type="transmembrane region" description="Helical" evidence="1">
    <location>
        <begin position="158"/>
        <end position="179"/>
    </location>
</feature>
<dbReference type="EMBL" id="JBHSMC010000001">
    <property type="protein sequence ID" value="MFC5463617.1"/>
    <property type="molecule type" value="Genomic_DNA"/>
</dbReference>
<sequence length="189" mass="21628">MSTERMTITGEKWKPEDLKNRIIVPKKKRISKGEVFTGFIWTGIWATIYFNAIHIIGVYEKLDNDKGLQLVAPIFQQDVLLTYWPVIITLILLEVAFNIYKWVCGQWTMKLAIMNSIFHLLYTTLFIIIISNSELIHPSFITYMSTLMDVSTATINSGITWVIVITVATVIITTIVSIYEGFKKAKITS</sequence>
<keyword evidence="1" id="KW-1133">Transmembrane helix</keyword>
<evidence type="ECO:0000256" key="1">
    <source>
        <dbReference type="SAM" id="Phobius"/>
    </source>
</evidence>
<keyword evidence="1" id="KW-0812">Transmembrane</keyword>
<keyword evidence="3" id="KW-1185">Reference proteome</keyword>
<feature type="transmembrane region" description="Helical" evidence="1">
    <location>
        <begin position="112"/>
        <end position="130"/>
    </location>
</feature>
<keyword evidence="1" id="KW-0472">Membrane</keyword>
<dbReference type="Proteomes" id="UP001596147">
    <property type="component" value="Unassembled WGS sequence"/>
</dbReference>
<feature type="transmembrane region" description="Helical" evidence="1">
    <location>
        <begin position="35"/>
        <end position="59"/>
    </location>
</feature>